<evidence type="ECO:0000256" key="3">
    <source>
        <dbReference type="ARBA" id="ARBA00022833"/>
    </source>
</evidence>
<evidence type="ECO:0000313" key="7">
    <source>
        <dbReference type="Proteomes" id="UP001337655"/>
    </source>
</evidence>
<accession>A0AAV9P638</accession>
<comment type="caution">
    <text evidence="6">The sequence shown here is derived from an EMBL/GenBank/DDBJ whole genome shotgun (WGS) entry which is preliminary data.</text>
</comment>
<keyword evidence="7" id="KW-1185">Reference proteome</keyword>
<protein>
    <recommendedName>
        <fullName evidence="5">CENP-V/GFA domain-containing protein</fullName>
    </recommendedName>
</protein>
<keyword evidence="4" id="KW-0456">Lyase</keyword>
<dbReference type="PANTHER" id="PTHR33337">
    <property type="entry name" value="GFA DOMAIN-CONTAINING PROTEIN"/>
    <property type="match status" value="1"/>
</dbReference>
<feature type="domain" description="CENP-V/GFA" evidence="5">
    <location>
        <begin position="3"/>
        <end position="125"/>
    </location>
</feature>
<evidence type="ECO:0000256" key="1">
    <source>
        <dbReference type="ARBA" id="ARBA00005495"/>
    </source>
</evidence>
<dbReference type="GeneID" id="89928288"/>
<dbReference type="EMBL" id="JAVRRT010000010">
    <property type="protein sequence ID" value="KAK5168380.1"/>
    <property type="molecule type" value="Genomic_DNA"/>
</dbReference>
<dbReference type="PANTHER" id="PTHR33337:SF30">
    <property type="entry name" value="DUF636 DOMAIN PROTEIN (AFU_ORTHOLOGUE AFUA_1G03180)"/>
    <property type="match status" value="1"/>
</dbReference>
<dbReference type="AlphaFoldDB" id="A0AAV9P638"/>
<dbReference type="GO" id="GO:0046872">
    <property type="term" value="F:metal ion binding"/>
    <property type="evidence" value="ECO:0007669"/>
    <property type="project" value="UniProtKB-KW"/>
</dbReference>
<organism evidence="6 7">
    <name type="scientific">Saxophila tyrrhenica</name>
    <dbReference type="NCBI Taxonomy" id="1690608"/>
    <lineage>
        <taxon>Eukaryota</taxon>
        <taxon>Fungi</taxon>
        <taxon>Dikarya</taxon>
        <taxon>Ascomycota</taxon>
        <taxon>Pezizomycotina</taxon>
        <taxon>Dothideomycetes</taxon>
        <taxon>Dothideomycetidae</taxon>
        <taxon>Mycosphaerellales</taxon>
        <taxon>Extremaceae</taxon>
        <taxon>Saxophila</taxon>
    </lineage>
</organism>
<dbReference type="InterPro" id="IPR011057">
    <property type="entry name" value="Mss4-like_sf"/>
</dbReference>
<dbReference type="PROSITE" id="PS51891">
    <property type="entry name" value="CENP_V_GFA"/>
    <property type="match status" value="1"/>
</dbReference>
<name>A0AAV9P638_9PEZI</name>
<proteinExistence type="inferred from homology"/>
<dbReference type="Pfam" id="PF04828">
    <property type="entry name" value="GFA"/>
    <property type="match status" value="1"/>
</dbReference>
<reference evidence="6 7" key="1">
    <citation type="submission" date="2023-08" db="EMBL/GenBank/DDBJ databases">
        <title>Black Yeasts Isolated from many extreme environments.</title>
        <authorList>
            <person name="Coleine C."/>
            <person name="Stajich J.E."/>
            <person name="Selbmann L."/>
        </authorList>
    </citation>
    <scope>NUCLEOTIDE SEQUENCE [LARGE SCALE GENOMIC DNA]</scope>
    <source>
        <strain evidence="6 7">CCFEE 5935</strain>
    </source>
</reference>
<keyword evidence="3" id="KW-0862">Zinc</keyword>
<dbReference type="RefSeq" id="XP_064657990.1">
    <property type="nucleotide sequence ID" value="XM_064804189.1"/>
</dbReference>
<comment type="similarity">
    <text evidence="1">Belongs to the Gfa family.</text>
</comment>
<dbReference type="GO" id="GO:0016846">
    <property type="term" value="F:carbon-sulfur lyase activity"/>
    <property type="evidence" value="ECO:0007669"/>
    <property type="project" value="InterPro"/>
</dbReference>
<dbReference type="Proteomes" id="UP001337655">
    <property type="component" value="Unassembled WGS sequence"/>
</dbReference>
<evidence type="ECO:0000259" key="5">
    <source>
        <dbReference type="PROSITE" id="PS51891"/>
    </source>
</evidence>
<evidence type="ECO:0000256" key="4">
    <source>
        <dbReference type="ARBA" id="ARBA00023239"/>
    </source>
</evidence>
<gene>
    <name evidence="6" type="ORF">LTR77_006950</name>
</gene>
<evidence type="ECO:0000313" key="6">
    <source>
        <dbReference type="EMBL" id="KAK5168380.1"/>
    </source>
</evidence>
<sequence>MSSASVNCLCGAISFPHQQELPTPSELCHCKPCRHTTGALFAGFADLPSPPTAEILNKCTAYHTSDTHTRYFCSKCGTKLLVNAHHFRDGRHRDDSEAWFVVASAIDPPKNANADVLQVESHMWLSDTADCGVAPLMRQLGDRRLPCYGVSTDEIPDADLDGLLSAAGSSASLKSGDLLKVECRCGGVSLRIQRADHGDNTIPQLDRYIPRDHDGKVENDKHFASTCVCRSCRLHLGASLTPWLYVPPVQIINPHTGKPVATHHGAMTGSTADDSNAGLSLKHYWSRKDVCRSFCGTCGAGVFYTRDDRSEITNVAAGLMRADEGVMARRWVSWQWGRVSFPEEAVDKGIMEAWKASAVML</sequence>
<dbReference type="SUPFAM" id="SSF51316">
    <property type="entry name" value="Mss4-like"/>
    <property type="match status" value="2"/>
</dbReference>
<evidence type="ECO:0000256" key="2">
    <source>
        <dbReference type="ARBA" id="ARBA00022723"/>
    </source>
</evidence>
<dbReference type="Gene3D" id="3.90.1590.10">
    <property type="entry name" value="glutathione-dependent formaldehyde- activating enzyme (gfa)"/>
    <property type="match status" value="2"/>
</dbReference>
<keyword evidence="2" id="KW-0479">Metal-binding</keyword>
<dbReference type="InterPro" id="IPR006913">
    <property type="entry name" value="CENP-V/GFA"/>
</dbReference>